<dbReference type="STRING" id="1801997.A3J64_00150"/>
<keyword evidence="2 6" id="KW-0547">Nucleotide-binding</keyword>
<dbReference type="Proteomes" id="UP000177061">
    <property type="component" value="Unassembled WGS sequence"/>
</dbReference>
<comment type="function">
    <text evidence="6">Forms membrane-associated dynamic filaments that are essential for cell shape determination. Acts by regulating cell wall synthesis and cell elongation, and thus cell shape. A feedback loop between cell geometry and MreB localization may maintain elongated cell shape by targeting cell wall growth to regions of negative cell wall curvature.</text>
</comment>
<dbReference type="Pfam" id="PF06723">
    <property type="entry name" value="MreB_Mbl"/>
    <property type="match status" value="1"/>
</dbReference>
<feature type="binding site" evidence="6">
    <location>
        <begin position="213"/>
        <end position="216"/>
    </location>
    <ligand>
        <name>ATP</name>
        <dbReference type="ChEBI" id="CHEBI:30616"/>
    </ligand>
</feature>
<feature type="binding site" evidence="6">
    <location>
        <begin position="19"/>
        <end position="21"/>
    </location>
    <ligand>
        <name>ATP</name>
        <dbReference type="ChEBI" id="CHEBI:30616"/>
    </ligand>
</feature>
<dbReference type="PRINTS" id="PR01652">
    <property type="entry name" value="SHAPEPROTEIN"/>
</dbReference>
<evidence type="ECO:0000256" key="6">
    <source>
        <dbReference type="HAMAP-Rule" id="MF_02207"/>
    </source>
</evidence>
<dbReference type="AlphaFoldDB" id="A0A1G2FIL5"/>
<sequence length="350" mass="37585">MFNKLFGIFSKDIGIDLGTANTLVYVKGRGIVINEPSVVAVNQKTGQILAIGQEAKKMVGRTPGHIVASRPLVAGVISDFEVTEQMLKFFIDKVHREAFSILPRPRVVVGIPCGVTEVEKRAVEDAARNAGARDVYLIEEPMAAAIGVRLPVQEATGNMIVDIGGGTTEVAVISLGGIVNSRSLRTAGDKLNEDIIQYARSEFNLLLGEKTAEDIKIAIGSACPLEESLEAAMRGRDLITGLPKEVVVDDKDIRKALSRSIKTLVIAIKSAIEETPPELVADIMERGIILVGGGSLLRGLDQLVAEETEMPTKVTEDPLTAVVRGTGVVLEDIDALKDVLVSTRYEEPPR</sequence>
<gene>
    <name evidence="6" type="primary">mreB</name>
    <name evidence="7" type="ORF">A3J64_00150</name>
</gene>
<dbReference type="NCBIfam" id="TIGR00904">
    <property type="entry name" value="mreB"/>
    <property type="match status" value="1"/>
</dbReference>
<dbReference type="GO" id="GO:0000902">
    <property type="term" value="P:cell morphogenesis"/>
    <property type="evidence" value="ECO:0007669"/>
    <property type="project" value="InterPro"/>
</dbReference>
<dbReference type="GO" id="GO:0005737">
    <property type="term" value="C:cytoplasm"/>
    <property type="evidence" value="ECO:0007669"/>
    <property type="project" value="UniProtKB-SubCell"/>
</dbReference>
<keyword evidence="4 6" id="KW-0133">Cell shape</keyword>
<dbReference type="NCBIfam" id="NF010539">
    <property type="entry name" value="PRK13927.1"/>
    <property type="match status" value="1"/>
</dbReference>
<keyword evidence="1 6" id="KW-0963">Cytoplasm</keyword>
<evidence type="ECO:0000313" key="7">
    <source>
        <dbReference type="EMBL" id="OGZ37361.1"/>
    </source>
</evidence>
<keyword evidence="3 6" id="KW-0067">ATP-binding</keyword>
<dbReference type="GO" id="GO:0005524">
    <property type="term" value="F:ATP binding"/>
    <property type="evidence" value="ECO:0007669"/>
    <property type="project" value="UniProtKB-KW"/>
</dbReference>
<protein>
    <recommendedName>
        <fullName evidence="6">Cell shape-determining protein MreB</fullName>
    </recommendedName>
</protein>
<feature type="binding site" evidence="6">
    <location>
        <begin position="165"/>
        <end position="167"/>
    </location>
    <ligand>
        <name>ATP</name>
        <dbReference type="ChEBI" id="CHEBI:30616"/>
    </ligand>
</feature>
<dbReference type="Gene3D" id="3.30.420.40">
    <property type="match status" value="3"/>
</dbReference>
<dbReference type="GO" id="GO:0008360">
    <property type="term" value="P:regulation of cell shape"/>
    <property type="evidence" value="ECO:0007669"/>
    <property type="project" value="UniProtKB-UniRule"/>
</dbReference>
<dbReference type="CDD" id="cd10225">
    <property type="entry name" value="ASKHA_NBD_MreB-like"/>
    <property type="match status" value="1"/>
</dbReference>
<dbReference type="EMBL" id="MHNB01000010">
    <property type="protein sequence ID" value="OGZ37361.1"/>
    <property type="molecule type" value="Genomic_DNA"/>
</dbReference>
<dbReference type="HAMAP" id="MF_02207">
    <property type="entry name" value="MreB"/>
    <property type="match status" value="1"/>
</dbReference>
<reference evidence="7 8" key="1">
    <citation type="journal article" date="2016" name="Nat. Commun.">
        <title>Thousands of microbial genomes shed light on interconnected biogeochemical processes in an aquifer system.</title>
        <authorList>
            <person name="Anantharaman K."/>
            <person name="Brown C.T."/>
            <person name="Hug L.A."/>
            <person name="Sharon I."/>
            <person name="Castelle C.J."/>
            <person name="Probst A.J."/>
            <person name="Thomas B.C."/>
            <person name="Singh A."/>
            <person name="Wilkins M.J."/>
            <person name="Karaoz U."/>
            <person name="Brodie E.L."/>
            <person name="Williams K.H."/>
            <person name="Hubbard S.S."/>
            <person name="Banfield J.F."/>
        </authorList>
    </citation>
    <scope>NUCLEOTIDE SEQUENCE [LARGE SCALE GENOMIC DNA]</scope>
</reference>
<comment type="subcellular location">
    <subcellularLocation>
        <location evidence="6">Cytoplasm</location>
    </subcellularLocation>
    <text evidence="6">Membrane-associated.</text>
</comment>
<proteinExistence type="inferred from homology"/>
<accession>A0A1G2FIL5</accession>
<dbReference type="PANTHER" id="PTHR42749:SF1">
    <property type="entry name" value="CELL SHAPE-DETERMINING PROTEIN MREB"/>
    <property type="match status" value="1"/>
</dbReference>
<comment type="similarity">
    <text evidence="5 6">Belongs to the FtsA/MreB family.</text>
</comment>
<evidence type="ECO:0000256" key="4">
    <source>
        <dbReference type="ARBA" id="ARBA00022960"/>
    </source>
</evidence>
<dbReference type="InterPro" id="IPR004753">
    <property type="entry name" value="MreB"/>
</dbReference>
<dbReference type="SUPFAM" id="SSF53067">
    <property type="entry name" value="Actin-like ATPase domain"/>
    <property type="match status" value="2"/>
</dbReference>
<evidence type="ECO:0000256" key="3">
    <source>
        <dbReference type="ARBA" id="ARBA00022840"/>
    </source>
</evidence>
<evidence type="ECO:0000256" key="5">
    <source>
        <dbReference type="ARBA" id="ARBA00023458"/>
    </source>
</evidence>
<name>A0A1G2FIL5_9BACT</name>
<comment type="caution">
    <text evidence="7">The sequence shown here is derived from an EMBL/GenBank/DDBJ whole genome shotgun (WGS) entry which is preliminary data.</text>
</comment>
<dbReference type="InterPro" id="IPR056546">
    <property type="entry name" value="MreB_MamK-like"/>
</dbReference>
<evidence type="ECO:0000256" key="1">
    <source>
        <dbReference type="ARBA" id="ARBA00022490"/>
    </source>
</evidence>
<dbReference type="InterPro" id="IPR043129">
    <property type="entry name" value="ATPase_NBD"/>
</dbReference>
<organism evidence="7 8">
    <name type="scientific">Candidatus Portnoybacteria bacterium RIFCSPHIGHO2_12_FULL_38_9</name>
    <dbReference type="NCBI Taxonomy" id="1801997"/>
    <lineage>
        <taxon>Bacteria</taxon>
        <taxon>Candidatus Portnoyibacteriota</taxon>
    </lineage>
</organism>
<dbReference type="PANTHER" id="PTHR42749">
    <property type="entry name" value="CELL SHAPE-DETERMINING PROTEIN MREB"/>
    <property type="match status" value="1"/>
</dbReference>
<evidence type="ECO:0000313" key="8">
    <source>
        <dbReference type="Proteomes" id="UP000177061"/>
    </source>
</evidence>
<feature type="binding site" evidence="6">
    <location>
        <begin position="293"/>
        <end position="296"/>
    </location>
    <ligand>
        <name>ATP</name>
        <dbReference type="ChEBI" id="CHEBI:30616"/>
    </ligand>
</feature>
<evidence type="ECO:0000256" key="2">
    <source>
        <dbReference type="ARBA" id="ARBA00022741"/>
    </source>
</evidence>
<comment type="subunit">
    <text evidence="6">Forms polymers.</text>
</comment>